<protein>
    <recommendedName>
        <fullName evidence="2">DUF4371 domain-containing protein</fullName>
    </recommendedName>
</protein>
<evidence type="ECO:0000313" key="4">
    <source>
        <dbReference type="Proteomes" id="UP001075354"/>
    </source>
</evidence>
<feature type="signal peptide" evidence="1">
    <location>
        <begin position="1"/>
        <end position="33"/>
    </location>
</feature>
<dbReference type="Proteomes" id="UP001075354">
    <property type="component" value="Chromosome 3"/>
</dbReference>
<gene>
    <name evidence="3" type="ORF">ONE63_006692</name>
</gene>
<accession>A0AAV7XUT8</accession>
<feature type="chain" id="PRO_5044023680" description="DUF4371 domain-containing protein" evidence="1">
    <location>
        <begin position="34"/>
        <end position="331"/>
    </location>
</feature>
<dbReference type="InterPro" id="IPR025398">
    <property type="entry name" value="DUF4371"/>
</dbReference>
<evidence type="ECO:0000259" key="2">
    <source>
        <dbReference type="Pfam" id="PF14291"/>
    </source>
</evidence>
<evidence type="ECO:0000313" key="3">
    <source>
        <dbReference type="EMBL" id="KAJ1529964.1"/>
    </source>
</evidence>
<reference evidence="3" key="1">
    <citation type="submission" date="2022-12" db="EMBL/GenBank/DDBJ databases">
        <title>Chromosome-level genome assembly of the bean flower thrips Megalurothrips usitatus.</title>
        <authorList>
            <person name="Ma L."/>
            <person name="Liu Q."/>
            <person name="Li H."/>
            <person name="Cai W."/>
        </authorList>
    </citation>
    <scope>NUCLEOTIDE SEQUENCE</scope>
    <source>
        <strain evidence="3">Cailab_2022a</strain>
    </source>
</reference>
<dbReference type="PANTHER" id="PTHR45749:SF21">
    <property type="entry name" value="DUF4371 DOMAIN-CONTAINING PROTEIN"/>
    <property type="match status" value="1"/>
</dbReference>
<keyword evidence="4" id="KW-1185">Reference proteome</keyword>
<dbReference type="AlphaFoldDB" id="A0AAV7XUT8"/>
<dbReference type="Pfam" id="PF14291">
    <property type="entry name" value="DUF4371"/>
    <property type="match status" value="1"/>
</dbReference>
<proteinExistence type="predicted"/>
<dbReference type="EMBL" id="JAPTSV010000003">
    <property type="protein sequence ID" value="KAJ1529964.1"/>
    <property type="molecule type" value="Genomic_DNA"/>
</dbReference>
<keyword evidence="1" id="KW-0732">Signal</keyword>
<organism evidence="3 4">
    <name type="scientific">Megalurothrips usitatus</name>
    <name type="common">bean blossom thrips</name>
    <dbReference type="NCBI Taxonomy" id="439358"/>
    <lineage>
        <taxon>Eukaryota</taxon>
        <taxon>Metazoa</taxon>
        <taxon>Ecdysozoa</taxon>
        <taxon>Arthropoda</taxon>
        <taxon>Hexapoda</taxon>
        <taxon>Insecta</taxon>
        <taxon>Pterygota</taxon>
        <taxon>Neoptera</taxon>
        <taxon>Paraneoptera</taxon>
        <taxon>Thysanoptera</taxon>
        <taxon>Terebrantia</taxon>
        <taxon>Thripoidea</taxon>
        <taxon>Thripidae</taxon>
        <taxon>Megalurothrips</taxon>
    </lineage>
</organism>
<evidence type="ECO:0000256" key="1">
    <source>
        <dbReference type="SAM" id="SignalP"/>
    </source>
</evidence>
<name>A0AAV7XUT8_9NEOP</name>
<comment type="caution">
    <text evidence="3">The sequence shown here is derived from an EMBL/GenBank/DDBJ whole genome shotgun (WGS) entry which is preliminary data.</text>
</comment>
<feature type="domain" description="DUF4371" evidence="2">
    <location>
        <begin position="2"/>
        <end position="104"/>
    </location>
</feature>
<dbReference type="PANTHER" id="PTHR45749">
    <property type="match status" value="1"/>
</dbReference>
<sequence length="331" mass="36863">MAFRGHKTTAETANKGNFLDLVLLLAIPNPVLAGHLEEVRAKGKSITSFVTWERQNQLIECLAQYILDVICNEIRDASVWSVSMDSTFDASKKEQLVIVIRYTKDGAGNMRGDELGVKTRILAEAPSAVYSCAFHAHRFNLVVSTVTCCADAVDLFGNLETIYNDISNAKTRVDCYRELQAKLYPDQRPLMMQRVRTTRWSSYDNSLSTAVSTHAAVVGTLEKTIESEKKNSNKDYKLISKFQGIIKYLISNRILTSAFIFRKIFSILGPVTKILQARDLDFLVADGVLTKTNMTCRSSGLTSAFVLSWTQQQSLQAKAASTLSRSHLPCV</sequence>